<dbReference type="InterPro" id="IPR041577">
    <property type="entry name" value="RT_RNaseH_2"/>
</dbReference>
<dbReference type="GO" id="GO:0042575">
    <property type="term" value="C:DNA polymerase complex"/>
    <property type="evidence" value="ECO:0007669"/>
    <property type="project" value="UniProtKB-ARBA"/>
</dbReference>
<dbReference type="AlphaFoldDB" id="A0ABD2X0U4"/>
<dbReference type="InterPro" id="IPR001584">
    <property type="entry name" value="Integrase_cat-core"/>
</dbReference>
<dbReference type="InterPro" id="IPR036397">
    <property type="entry name" value="RNaseH_sf"/>
</dbReference>
<dbReference type="InterPro" id="IPR050951">
    <property type="entry name" value="Retrovirus_Pol_polyprotein"/>
</dbReference>
<accession>A0ABD2X0U4</accession>
<organism evidence="6 7">
    <name type="scientific">Trichogramma kaykai</name>
    <dbReference type="NCBI Taxonomy" id="54128"/>
    <lineage>
        <taxon>Eukaryota</taxon>
        <taxon>Metazoa</taxon>
        <taxon>Ecdysozoa</taxon>
        <taxon>Arthropoda</taxon>
        <taxon>Hexapoda</taxon>
        <taxon>Insecta</taxon>
        <taxon>Pterygota</taxon>
        <taxon>Neoptera</taxon>
        <taxon>Endopterygota</taxon>
        <taxon>Hymenoptera</taxon>
        <taxon>Apocrita</taxon>
        <taxon>Proctotrupomorpha</taxon>
        <taxon>Chalcidoidea</taxon>
        <taxon>Trichogrammatidae</taxon>
        <taxon>Trichogramma</taxon>
    </lineage>
</organism>
<feature type="domain" description="Integrase catalytic" evidence="5">
    <location>
        <begin position="5"/>
        <end position="163"/>
    </location>
</feature>
<dbReference type="PANTHER" id="PTHR37984:SF5">
    <property type="entry name" value="PROTEIN NYNRIN-LIKE"/>
    <property type="match status" value="1"/>
</dbReference>
<feature type="region of interest" description="Disordered" evidence="3">
    <location>
        <begin position="610"/>
        <end position="649"/>
    </location>
</feature>
<evidence type="ECO:0000313" key="6">
    <source>
        <dbReference type="EMBL" id="KAL3398600.1"/>
    </source>
</evidence>
<keyword evidence="2" id="KW-0511">Multifunctional enzyme</keyword>
<evidence type="ECO:0000259" key="4">
    <source>
        <dbReference type="PROSITE" id="PS50878"/>
    </source>
</evidence>
<dbReference type="Proteomes" id="UP001627154">
    <property type="component" value="Unassembled WGS sequence"/>
</dbReference>
<feature type="region of interest" description="Disordered" evidence="3">
    <location>
        <begin position="1204"/>
        <end position="1223"/>
    </location>
</feature>
<comment type="caution">
    <text evidence="6">The sequence shown here is derived from an EMBL/GenBank/DDBJ whole genome shotgun (WGS) entry which is preliminary data.</text>
</comment>
<sequence length="1223" mass="140070">MGQHHLEGPWSVVATDIIGPKPASKGGVRYVLVFVDLFTKYVELIGLRKANSKAVVKAMDELIINRWGCPRYLVTDNGTKFANKDVGRYLESLGVEQTTIPPYIARCNPTERVNRNLRSMIASYIEEDQTDWDLHLQELNFDLNTAHHASIGTAPSFLNFGRHPLPALQLRKDTESPIEEVCLAYPDPMKPYYLQTEASNFANNILGVTLSQMNDDNVECPITFISRTLKGAELAYNTTEKELLAENLQTGDKHPRLFEHSIVKGVVKSLKTRNQFRNVTFTLSKELHDEYMDEENNFVFHEYYLEESQGDVAEIAQAGKETQGKVIHSIAKDMILEKFHGKNCNAEAWMKLFVLECTRLNINENRFSEVLRLFLEGSASEWFSSFMKTNSLARDWEDWSNSFVDTFVQKSWSEIAFAYSFKYLNGSYLDFALKKINLLIDVDPELTIESQINLIVIGLPGFVRSKIDKKNIVKVEDLMAKLRQLEPVSNKFNRRSVEKQKNDDGSRGQMTRREIMELYSFPDKYGIFDDIPEDAAKLFFLQHLYKKNSWQRPKKEIYGSKIRGGPVGSHDRGLFYHNLDDYPSNFPLQKVKALSADEIRNVLDSAKQICDSESDDEPPTMLEGLPESSDEDAEEEPVSSDNDDDEVEQNVSAELHNKVCVTPPHENANDKDIFERSVRVCADASTDAPVVRADSPVIDFCVDYRDLNKVTKKDGYPCKNMDTILDRLRRARYISKIDLKSAYHQVCLDEDSKAYTVFSVRDSGQYQFLRLPFRLKCAPTTFQRLMDSLFGAEVEPYVFAYLDDIILVTETFEEHVSWLERVIRILLDAKLVVNRDKCEFCCQSVKFLGYMLDSSGLRIDSERVRPIHDYPLPRNVKQVKRAFECEERNEFFAFKRVEDEWYMKKLSEVKKSPSKFPNWCIEDGMLYKRSYNALLDPVSNAENSWRLLVPAEQRERVLAESHCLTSSGHLGAKKTYDRLACEYWWPGMWYAVEEYCNSCDVCQRYKVPQTGPKGLMTRRVVDRPWAVVAADMMEFPRSKNQNKYLLVFQDLFTRWIEIVPLRKANGMKRNNQEQQRRSFAAVVREATGRTTPSVSPSTDGRVAASSSDGNASEEARASHQAVVELEEYVRLMELGVPARLRPEPEGHAVVEVSGELIPVFPSSSTNTSEDAMDSEESAVLESYSWQRPAWQQRTNADASMELARDSALHRQAKASVPTEAESR</sequence>
<keyword evidence="7" id="KW-1185">Reference proteome</keyword>
<dbReference type="InterPro" id="IPR041588">
    <property type="entry name" value="Integrase_H2C2"/>
</dbReference>
<dbReference type="FunFam" id="1.10.340.70:FF:000001">
    <property type="entry name" value="Retrovirus-related Pol polyprotein from transposon gypsy-like Protein"/>
    <property type="match status" value="1"/>
</dbReference>
<proteinExistence type="predicted"/>
<feature type="compositionally biased region" description="Acidic residues" evidence="3">
    <location>
        <begin position="628"/>
        <end position="648"/>
    </location>
</feature>
<evidence type="ECO:0000256" key="2">
    <source>
        <dbReference type="ARBA" id="ARBA00023268"/>
    </source>
</evidence>
<dbReference type="InterPro" id="IPR043502">
    <property type="entry name" value="DNA/RNA_pol_sf"/>
</dbReference>
<dbReference type="InterPro" id="IPR012337">
    <property type="entry name" value="RNaseH-like_sf"/>
</dbReference>
<dbReference type="SUPFAM" id="SSF56672">
    <property type="entry name" value="DNA/RNA polymerases"/>
    <property type="match status" value="2"/>
</dbReference>
<evidence type="ECO:0000256" key="3">
    <source>
        <dbReference type="SAM" id="MobiDB-lite"/>
    </source>
</evidence>
<feature type="region of interest" description="Disordered" evidence="3">
    <location>
        <begin position="1084"/>
        <end position="1119"/>
    </location>
</feature>
<dbReference type="Gene3D" id="3.10.10.10">
    <property type="entry name" value="HIV Type 1 Reverse Transcriptase, subunit A, domain 1"/>
    <property type="match status" value="1"/>
</dbReference>
<dbReference type="Pfam" id="PF17919">
    <property type="entry name" value="RT_RNaseH_2"/>
    <property type="match status" value="1"/>
</dbReference>
<reference evidence="6 7" key="1">
    <citation type="journal article" date="2024" name="bioRxiv">
        <title>A reference genome for Trichogramma kaykai: A tiny desert-dwelling parasitoid wasp with competing sex-ratio distorters.</title>
        <authorList>
            <person name="Culotta J."/>
            <person name="Lindsey A.R."/>
        </authorList>
    </citation>
    <scope>NUCLEOTIDE SEQUENCE [LARGE SCALE GENOMIC DNA]</scope>
    <source>
        <strain evidence="6 7">KSX58</strain>
    </source>
</reference>
<evidence type="ECO:0000256" key="1">
    <source>
        <dbReference type="ARBA" id="ARBA00012493"/>
    </source>
</evidence>
<dbReference type="Pfam" id="PF00078">
    <property type="entry name" value="RVT_1"/>
    <property type="match status" value="1"/>
</dbReference>
<evidence type="ECO:0000313" key="7">
    <source>
        <dbReference type="Proteomes" id="UP001627154"/>
    </source>
</evidence>
<dbReference type="InterPro" id="IPR000477">
    <property type="entry name" value="RT_dom"/>
</dbReference>
<feature type="domain" description="Reverse transcriptase" evidence="4">
    <location>
        <begin position="606"/>
        <end position="852"/>
    </location>
</feature>
<dbReference type="SUPFAM" id="SSF53098">
    <property type="entry name" value="Ribonuclease H-like"/>
    <property type="match status" value="2"/>
</dbReference>
<dbReference type="Gene3D" id="1.10.340.70">
    <property type="match status" value="1"/>
</dbReference>
<dbReference type="GO" id="GO:0003964">
    <property type="term" value="F:RNA-directed DNA polymerase activity"/>
    <property type="evidence" value="ECO:0007669"/>
    <property type="project" value="UniProtKB-EC"/>
</dbReference>
<name>A0ABD2X0U4_9HYME</name>
<protein>
    <recommendedName>
        <fullName evidence="1">RNA-directed DNA polymerase</fullName>
        <ecNumber evidence="1">2.7.7.49</ecNumber>
    </recommendedName>
</protein>
<dbReference type="Gene3D" id="3.30.420.10">
    <property type="entry name" value="Ribonuclease H-like superfamily/Ribonuclease H"/>
    <property type="match status" value="2"/>
</dbReference>
<dbReference type="Gene3D" id="3.30.70.270">
    <property type="match status" value="1"/>
</dbReference>
<dbReference type="InterPro" id="IPR043128">
    <property type="entry name" value="Rev_trsase/Diguanyl_cyclase"/>
</dbReference>
<evidence type="ECO:0000259" key="5">
    <source>
        <dbReference type="PROSITE" id="PS50994"/>
    </source>
</evidence>
<dbReference type="PANTHER" id="PTHR37984">
    <property type="entry name" value="PROTEIN CBG26694"/>
    <property type="match status" value="1"/>
</dbReference>
<dbReference type="PROSITE" id="PS50994">
    <property type="entry name" value="INTEGRASE"/>
    <property type="match status" value="1"/>
</dbReference>
<dbReference type="EC" id="2.7.7.49" evidence="1"/>
<dbReference type="Pfam" id="PF17921">
    <property type="entry name" value="Integrase_H2C2"/>
    <property type="match status" value="1"/>
</dbReference>
<dbReference type="PROSITE" id="PS50878">
    <property type="entry name" value="RT_POL"/>
    <property type="match status" value="1"/>
</dbReference>
<dbReference type="Pfam" id="PF00665">
    <property type="entry name" value="rve"/>
    <property type="match status" value="1"/>
</dbReference>
<dbReference type="EMBL" id="JBJJXI010000059">
    <property type="protein sequence ID" value="KAL3398600.1"/>
    <property type="molecule type" value="Genomic_DNA"/>
</dbReference>
<dbReference type="CDD" id="cd01647">
    <property type="entry name" value="RT_LTR"/>
    <property type="match status" value="1"/>
</dbReference>
<feature type="compositionally biased region" description="Polar residues" evidence="3">
    <location>
        <begin position="1088"/>
        <end position="1110"/>
    </location>
</feature>
<gene>
    <name evidence="6" type="ORF">TKK_007737</name>
</gene>
<dbReference type="FunFam" id="3.30.420.10:FF:000032">
    <property type="entry name" value="Retrovirus-related Pol polyprotein from transposon 297-like Protein"/>
    <property type="match status" value="1"/>
</dbReference>